<gene>
    <name evidence="1" type="ORF">HMPREF9138_01251</name>
</gene>
<dbReference type="STRING" id="857291.HMPREF9138_01251"/>
<evidence type="ECO:0000313" key="2">
    <source>
        <dbReference type="Proteomes" id="UP000004597"/>
    </source>
</evidence>
<dbReference type="HOGENOM" id="CLU_3237654_0_0_10"/>
<dbReference type="GeneID" id="75431313"/>
<proteinExistence type="predicted"/>
<reference evidence="1 2" key="1">
    <citation type="submission" date="2011-10" db="EMBL/GenBank/DDBJ databases">
        <title>The Genome Sequence of Prevotella histicola F0411.</title>
        <authorList>
            <consortium name="The Broad Institute Genome Sequencing Platform"/>
            <person name="Earl A."/>
            <person name="Ward D."/>
            <person name="Feldgarden M."/>
            <person name="Gevers D."/>
            <person name="Izard J."/>
            <person name="Ganesan A."/>
            <person name="Blanton J.M."/>
            <person name="Baranova O.V."/>
            <person name="Tanner A.C."/>
            <person name="Mathney J.M.J."/>
            <person name="Dewhirst F.E."/>
            <person name="Young S.K."/>
            <person name="Zeng Q."/>
            <person name="Gargeya S."/>
            <person name="Fitzgerald M."/>
            <person name="Haas B."/>
            <person name="Abouelleil A."/>
            <person name="Alvarado L."/>
            <person name="Arachchi H.M."/>
            <person name="Berlin A."/>
            <person name="Brown A."/>
            <person name="Chapman S.B."/>
            <person name="Chen Z."/>
            <person name="Dunbar C."/>
            <person name="Freedman E."/>
            <person name="Gearin G."/>
            <person name="Gellesch M."/>
            <person name="Goldberg J."/>
            <person name="Griggs A."/>
            <person name="Gujja S."/>
            <person name="Heiman D."/>
            <person name="Howarth C."/>
            <person name="Larson L."/>
            <person name="Lui A."/>
            <person name="MacDonald P.J.P."/>
            <person name="Montmayeur A."/>
            <person name="Murphy C."/>
            <person name="Neiman D."/>
            <person name="Pearson M."/>
            <person name="Priest M."/>
            <person name="Roberts A."/>
            <person name="Saif S."/>
            <person name="Shea T."/>
            <person name="Shenoy N."/>
            <person name="Sisk P."/>
            <person name="Stolte C."/>
            <person name="Sykes S."/>
            <person name="Wortman J."/>
            <person name="Nusbaum C."/>
            <person name="Birren B."/>
        </authorList>
    </citation>
    <scope>NUCLEOTIDE SEQUENCE [LARGE SCALE GENOMIC DNA]</scope>
    <source>
        <strain evidence="1 2">F0411</strain>
    </source>
</reference>
<organism evidence="1 2">
    <name type="scientific">Prevotella histicola F0411</name>
    <dbReference type="NCBI Taxonomy" id="857291"/>
    <lineage>
        <taxon>Bacteria</taxon>
        <taxon>Pseudomonadati</taxon>
        <taxon>Bacteroidota</taxon>
        <taxon>Bacteroidia</taxon>
        <taxon>Bacteroidales</taxon>
        <taxon>Prevotellaceae</taxon>
        <taxon>Prevotella</taxon>
    </lineage>
</organism>
<dbReference type="RefSeq" id="WP_008823162.1">
    <property type="nucleotide sequence ID" value="NZ_JH376763.1"/>
</dbReference>
<dbReference type="AlphaFoldDB" id="G6AGQ5"/>
<name>G6AGQ5_9BACT</name>
<dbReference type="Proteomes" id="UP000004597">
    <property type="component" value="Unassembled WGS sequence"/>
</dbReference>
<keyword evidence="2" id="KW-1185">Reference proteome</keyword>
<dbReference type="PATRIC" id="fig|857291.3.peg.1253"/>
<comment type="caution">
    <text evidence="1">The sequence shown here is derived from an EMBL/GenBank/DDBJ whole genome shotgun (WGS) entry which is preliminary data.</text>
</comment>
<evidence type="ECO:0000313" key="1">
    <source>
        <dbReference type="EMBL" id="EHG16089.1"/>
    </source>
</evidence>
<protein>
    <submittedName>
        <fullName evidence="1">Uncharacterized protein</fullName>
    </submittedName>
</protein>
<accession>G6AGQ5</accession>
<sequence length="43" mass="4635">MGEIDVDKTEIFYPLLGKITFISKVPVAEKGMMGGGNVDESAF</sequence>
<dbReference type="EMBL" id="AFXP01000010">
    <property type="protein sequence ID" value="EHG16089.1"/>
    <property type="molecule type" value="Genomic_DNA"/>
</dbReference>